<sequence>MGADTVQVGDVRVGSLRGHTTAGVWLGGWREVGDRACAWTAAAGLVDDGQTNVWKSLTFWDRLGRDAGSSSVVAGEDPSSQPHGNNTKKREAKLLSAPKKERWGPCSEPPGLRLWGEDLRAFSFWGCSRVTAGSSFFYL</sequence>
<proteinExistence type="predicted"/>
<gene>
    <name evidence="2" type="ORF">OsI_08454</name>
</gene>
<reference evidence="2 3" key="1">
    <citation type="journal article" date="2005" name="PLoS Biol.">
        <title>The genomes of Oryza sativa: a history of duplications.</title>
        <authorList>
            <person name="Yu J."/>
            <person name="Wang J."/>
            <person name="Lin W."/>
            <person name="Li S."/>
            <person name="Li H."/>
            <person name="Zhou J."/>
            <person name="Ni P."/>
            <person name="Dong W."/>
            <person name="Hu S."/>
            <person name="Zeng C."/>
            <person name="Zhang J."/>
            <person name="Zhang Y."/>
            <person name="Li R."/>
            <person name="Xu Z."/>
            <person name="Li S."/>
            <person name="Li X."/>
            <person name="Zheng H."/>
            <person name="Cong L."/>
            <person name="Lin L."/>
            <person name="Yin J."/>
            <person name="Geng J."/>
            <person name="Li G."/>
            <person name="Shi J."/>
            <person name="Liu J."/>
            <person name="Lv H."/>
            <person name="Li J."/>
            <person name="Wang J."/>
            <person name="Deng Y."/>
            <person name="Ran L."/>
            <person name="Shi X."/>
            <person name="Wang X."/>
            <person name="Wu Q."/>
            <person name="Li C."/>
            <person name="Ren X."/>
            <person name="Wang J."/>
            <person name="Wang X."/>
            <person name="Li D."/>
            <person name="Liu D."/>
            <person name="Zhang X."/>
            <person name="Ji Z."/>
            <person name="Zhao W."/>
            <person name="Sun Y."/>
            <person name="Zhang Z."/>
            <person name="Bao J."/>
            <person name="Han Y."/>
            <person name="Dong L."/>
            <person name="Ji J."/>
            <person name="Chen P."/>
            <person name="Wu S."/>
            <person name="Liu J."/>
            <person name="Xiao Y."/>
            <person name="Bu D."/>
            <person name="Tan J."/>
            <person name="Yang L."/>
            <person name="Ye C."/>
            <person name="Zhang J."/>
            <person name="Xu J."/>
            <person name="Zhou Y."/>
            <person name="Yu Y."/>
            <person name="Zhang B."/>
            <person name="Zhuang S."/>
            <person name="Wei H."/>
            <person name="Liu B."/>
            <person name="Lei M."/>
            <person name="Yu H."/>
            <person name="Li Y."/>
            <person name="Xu H."/>
            <person name="Wei S."/>
            <person name="He X."/>
            <person name="Fang L."/>
            <person name="Zhang Z."/>
            <person name="Zhang Y."/>
            <person name="Huang X."/>
            <person name="Su Z."/>
            <person name="Tong W."/>
            <person name="Li J."/>
            <person name="Tong Z."/>
            <person name="Li S."/>
            <person name="Ye J."/>
            <person name="Wang L."/>
            <person name="Fang L."/>
            <person name="Lei T."/>
            <person name="Chen C."/>
            <person name="Chen H."/>
            <person name="Xu Z."/>
            <person name="Li H."/>
            <person name="Huang H."/>
            <person name="Zhang F."/>
            <person name="Xu H."/>
            <person name="Li N."/>
            <person name="Zhao C."/>
            <person name="Li S."/>
            <person name="Dong L."/>
            <person name="Huang Y."/>
            <person name="Li L."/>
            <person name="Xi Y."/>
            <person name="Qi Q."/>
            <person name="Li W."/>
            <person name="Zhang B."/>
            <person name="Hu W."/>
            <person name="Zhang Y."/>
            <person name="Tian X."/>
            <person name="Jiao Y."/>
            <person name="Liang X."/>
            <person name="Jin J."/>
            <person name="Gao L."/>
            <person name="Zheng W."/>
            <person name="Hao B."/>
            <person name="Liu S."/>
            <person name="Wang W."/>
            <person name="Yuan L."/>
            <person name="Cao M."/>
            <person name="McDermott J."/>
            <person name="Samudrala R."/>
            <person name="Wang J."/>
            <person name="Wong G.K."/>
            <person name="Yang H."/>
        </authorList>
    </citation>
    <scope>NUCLEOTIDE SEQUENCE [LARGE SCALE GENOMIC DNA]</scope>
    <source>
        <strain evidence="3">cv. 93-11</strain>
    </source>
</reference>
<organism evidence="2 3">
    <name type="scientific">Oryza sativa subsp. indica</name>
    <name type="common">Rice</name>
    <dbReference type="NCBI Taxonomy" id="39946"/>
    <lineage>
        <taxon>Eukaryota</taxon>
        <taxon>Viridiplantae</taxon>
        <taxon>Streptophyta</taxon>
        <taxon>Embryophyta</taxon>
        <taxon>Tracheophyta</taxon>
        <taxon>Spermatophyta</taxon>
        <taxon>Magnoliopsida</taxon>
        <taxon>Liliopsida</taxon>
        <taxon>Poales</taxon>
        <taxon>Poaceae</taxon>
        <taxon>BOP clade</taxon>
        <taxon>Oryzoideae</taxon>
        <taxon>Oryzeae</taxon>
        <taxon>Oryzinae</taxon>
        <taxon>Oryza</taxon>
        <taxon>Oryza sativa</taxon>
    </lineage>
</organism>
<feature type="region of interest" description="Disordered" evidence="1">
    <location>
        <begin position="68"/>
        <end position="107"/>
    </location>
</feature>
<name>A2X896_ORYSI</name>
<dbReference type="HOGENOM" id="CLU_1848405_0_0_1"/>
<dbReference type="OMA" id="GDRACAW"/>
<dbReference type="AlphaFoldDB" id="A2X896"/>
<keyword evidence="3" id="KW-1185">Reference proteome</keyword>
<evidence type="ECO:0000313" key="2">
    <source>
        <dbReference type="EMBL" id="EAY87056.1"/>
    </source>
</evidence>
<protein>
    <submittedName>
        <fullName evidence="2">Uncharacterized protein</fullName>
    </submittedName>
</protein>
<dbReference type="Gramene" id="BGIOSGA008801-TA">
    <property type="protein sequence ID" value="BGIOSGA008801-PA"/>
    <property type="gene ID" value="BGIOSGA008801"/>
</dbReference>
<feature type="compositionally biased region" description="Basic and acidic residues" evidence="1">
    <location>
        <begin position="88"/>
        <end position="103"/>
    </location>
</feature>
<evidence type="ECO:0000313" key="3">
    <source>
        <dbReference type="Proteomes" id="UP000007015"/>
    </source>
</evidence>
<dbReference type="Proteomes" id="UP000007015">
    <property type="component" value="Chromosome 2"/>
</dbReference>
<accession>A2X896</accession>
<evidence type="ECO:0000256" key="1">
    <source>
        <dbReference type="SAM" id="MobiDB-lite"/>
    </source>
</evidence>
<dbReference type="EMBL" id="CM000127">
    <property type="protein sequence ID" value="EAY87056.1"/>
    <property type="molecule type" value="Genomic_DNA"/>
</dbReference>
<feature type="compositionally biased region" description="Polar residues" evidence="1">
    <location>
        <begin position="68"/>
        <end position="85"/>
    </location>
</feature>